<evidence type="ECO:0000313" key="3">
    <source>
        <dbReference type="WBParaSite" id="nRc.2.0.1.t03278-RA"/>
    </source>
</evidence>
<reference evidence="3" key="1">
    <citation type="submission" date="2022-11" db="UniProtKB">
        <authorList>
            <consortium name="WormBaseParasite"/>
        </authorList>
    </citation>
    <scope>IDENTIFICATION</scope>
</reference>
<feature type="compositionally biased region" description="Polar residues" evidence="1">
    <location>
        <begin position="23"/>
        <end position="35"/>
    </location>
</feature>
<feature type="compositionally biased region" description="Acidic residues" evidence="1">
    <location>
        <begin position="46"/>
        <end position="61"/>
    </location>
</feature>
<dbReference type="AlphaFoldDB" id="A0A915HMU9"/>
<evidence type="ECO:0000256" key="1">
    <source>
        <dbReference type="SAM" id="MobiDB-lite"/>
    </source>
</evidence>
<accession>A0A915HMU9</accession>
<evidence type="ECO:0000313" key="2">
    <source>
        <dbReference type="Proteomes" id="UP000887565"/>
    </source>
</evidence>
<sequence>MELVNDPSVTEVVHTNRAKLYQKPSTRDQSNNEPSSPKMIHGIDPNVEESDDENNMTNEDV</sequence>
<feature type="region of interest" description="Disordered" evidence="1">
    <location>
        <begin position="1"/>
        <end position="61"/>
    </location>
</feature>
<organism evidence="2 3">
    <name type="scientific">Romanomermis culicivorax</name>
    <name type="common">Nematode worm</name>
    <dbReference type="NCBI Taxonomy" id="13658"/>
    <lineage>
        <taxon>Eukaryota</taxon>
        <taxon>Metazoa</taxon>
        <taxon>Ecdysozoa</taxon>
        <taxon>Nematoda</taxon>
        <taxon>Enoplea</taxon>
        <taxon>Dorylaimia</taxon>
        <taxon>Mermithida</taxon>
        <taxon>Mermithoidea</taxon>
        <taxon>Mermithidae</taxon>
        <taxon>Romanomermis</taxon>
    </lineage>
</organism>
<keyword evidence="2" id="KW-1185">Reference proteome</keyword>
<name>A0A915HMU9_ROMCU</name>
<dbReference type="Proteomes" id="UP000887565">
    <property type="component" value="Unplaced"/>
</dbReference>
<proteinExistence type="predicted"/>
<dbReference type="WBParaSite" id="nRc.2.0.1.t03278-RA">
    <property type="protein sequence ID" value="nRc.2.0.1.t03278-RA"/>
    <property type="gene ID" value="nRc.2.0.1.g03278"/>
</dbReference>
<protein>
    <submittedName>
        <fullName evidence="3">Uncharacterized protein</fullName>
    </submittedName>
</protein>